<reference evidence="1 2" key="1">
    <citation type="submission" date="2016-05" db="EMBL/GenBank/DDBJ databases">
        <title>Complete Genome and Methylome Analysis of Psychrotrophic Bacterial Isolates from Antarctic Lake Untersee.</title>
        <authorList>
            <person name="Fomenkov A."/>
            <person name="Akimov V.N."/>
            <person name="Vasilyeva L.V."/>
            <person name="Andersen D."/>
            <person name="Vincze T."/>
            <person name="Roberts R.J."/>
        </authorList>
    </citation>
    <scope>NUCLEOTIDE SEQUENCE [LARGE SCALE GENOMIC DNA]</scope>
    <source>
        <strain evidence="1 2">U14-5</strain>
    </source>
</reference>
<proteinExistence type="predicted"/>
<dbReference type="EMBL" id="CP015584">
    <property type="protein sequence ID" value="APT60042.1"/>
    <property type="molecule type" value="Genomic_DNA"/>
</dbReference>
<dbReference type="Pfam" id="PF09669">
    <property type="entry name" value="Phage_pRha"/>
    <property type="match status" value="1"/>
</dbReference>
<dbReference type="Proteomes" id="UP000185494">
    <property type="component" value="Chromosome 2"/>
</dbReference>
<evidence type="ECO:0008006" key="3">
    <source>
        <dbReference type="Google" id="ProtNLM"/>
    </source>
</evidence>
<dbReference type="RefSeq" id="WP_208864028.1">
    <property type="nucleotide sequence ID" value="NZ_CP015584.1"/>
</dbReference>
<dbReference type="InterPro" id="IPR014054">
    <property type="entry name" value="Phage_regulatory_Rha"/>
</dbReference>
<name>A0A1L7AMS7_9PROT</name>
<dbReference type="NCBIfam" id="TIGR02681">
    <property type="entry name" value="phage_pRha"/>
    <property type="match status" value="1"/>
</dbReference>
<protein>
    <recommendedName>
        <fullName evidence="3">Phage regulatory protein, Rha family</fullName>
    </recommendedName>
</protein>
<evidence type="ECO:0000313" key="1">
    <source>
        <dbReference type="EMBL" id="APT60042.1"/>
    </source>
</evidence>
<gene>
    <name evidence="1" type="ORF">RGI145_19395</name>
</gene>
<dbReference type="KEGG" id="rgi:RGI145_19395"/>
<sequence>MADTDEQPDTDAAMQPVVFVRNGEVRTSTRDIAAFFGKNHRDVMRAVDNLLKQEPSLAMRSFAQGVYTLPETGDQQHRCFDVTRDGFVLLAMGFTGAKALHWKLTYIEAFNLMEAELTKPAPALTAQQTGGITKAVIGKAISELVESTIAPLAEQVRTLIIANDARVAVVDFRPMLSALIDAGVEPKRRRALSQRCSKRCTAWLLNSNRGQFIRESRETGRMLFQVDALNDWMKAEGKTLIRAHLDRLAGQTVINFPKKV</sequence>
<evidence type="ECO:0000313" key="2">
    <source>
        <dbReference type="Proteomes" id="UP000185494"/>
    </source>
</evidence>
<organism evidence="1 2">
    <name type="scientific">Roseomonas gilardii</name>
    <dbReference type="NCBI Taxonomy" id="257708"/>
    <lineage>
        <taxon>Bacteria</taxon>
        <taxon>Pseudomonadati</taxon>
        <taxon>Pseudomonadota</taxon>
        <taxon>Alphaproteobacteria</taxon>
        <taxon>Acetobacterales</taxon>
        <taxon>Roseomonadaceae</taxon>
        <taxon>Roseomonas</taxon>
    </lineage>
</organism>
<dbReference type="AlphaFoldDB" id="A0A1L7AMS7"/>
<accession>A0A1L7AMS7</accession>